<reference evidence="2 3" key="1">
    <citation type="submission" date="2012-05" db="EMBL/GenBank/DDBJ databases">
        <authorList>
            <person name="Weinstock G."/>
            <person name="Sodergren E."/>
            <person name="Lobos E.A."/>
            <person name="Fulton L."/>
            <person name="Fulton R."/>
            <person name="Courtney L."/>
            <person name="Fronick C."/>
            <person name="O'Laughlin M."/>
            <person name="Godfrey J."/>
            <person name="Wilson R.M."/>
            <person name="Miner T."/>
            <person name="Farmer C."/>
            <person name="Delehaunty K."/>
            <person name="Cordes M."/>
            <person name="Minx P."/>
            <person name="Tomlinson C."/>
            <person name="Chen J."/>
            <person name="Wollam A."/>
            <person name="Pepin K.H."/>
            <person name="Bhonagiri V."/>
            <person name="Zhang X."/>
            <person name="Suruliraj S."/>
            <person name="Warren W."/>
            <person name="Mitreva M."/>
            <person name="Mardis E.R."/>
            <person name="Wilson R.K."/>
        </authorList>
    </citation>
    <scope>NUCLEOTIDE SEQUENCE [LARGE SCALE GENOMIC DNA]</scope>
    <source>
        <strain evidence="2 3">F0037</strain>
    </source>
</reference>
<accession>L1N8U2</accession>
<dbReference type="SUPFAM" id="SSF56925">
    <property type="entry name" value="OMPA-like"/>
    <property type="match status" value="1"/>
</dbReference>
<feature type="signal peptide" evidence="1">
    <location>
        <begin position="1"/>
        <end position="20"/>
    </location>
</feature>
<dbReference type="Gene3D" id="2.40.160.20">
    <property type="match status" value="1"/>
</dbReference>
<dbReference type="InterPro" id="IPR011250">
    <property type="entry name" value="OMP/PagP_B-barrel"/>
</dbReference>
<sequence length="178" mass="18769">MKKFLLAALVFVGSLGVANAQEIASKGTSMVNLGIGLGYRFGGSMSVPPLSVAYDYSLKSGLIDGNGAITLGGYLAYTSANYSYLGGPSTSASHTVLGVRGMFHYQFAPKLDTYAGLMLGYHIASVSETGYYGNSLVGSGFDLGVVLGARYFFTPRIGAFTELGYSLPYWNLGVTFKL</sequence>
<evidence type="ECO:0000313" key="2">
    <source>
        <dbReference type="EMBL" id="EKX99913.1"/>
    </source>
</evidence>
<dbReference type="AlphaFoldDB" id="L1N8U2"/>
<evidence type="ECO:0000313" key="3">
    <source>
        <dbReference type="Proteomes" id="UP000010408"/>
    </source>
</evidence>
<dbReference type="Proteomes" id="UP000010408">
    <property type="component" value="Unassembled WGS sequence"/>
</dbReference>
<dbReference type="STRING" id="1127696.HMPREF9134_01822"/>
<organism evidence="2 3">
    <name type="scientific">Porphyromonas catoniae F0037</name>
    <dbReference type="NCBI Taxonomy" id="1127696"/>
    <lineage>
        <taxon>Bacteria</taxon>
        <taxon>Pseudomonadati</taxon>
        <taxon>Bacteroidota</taxon>
        <taxon>Bacteroidia</taxon>
        <taxon>Bacteroidales</taxon>
        <taxon>Porphyromonadaceae</taxon>
        <taxon>Porphyromonas</taxon>
    </lineage>
</organism>
<evidence type="ECO:0000256" key="1">
    <source>
        <dbReference type="SAM" id="SignalP"/>
    </source>
</evidence>
<protein>
    <submittedName>
        <fullName evidence="2">Outer membrane insertion signal domain protein</fullName>
    </submittedName>
</protein>
<feature type="chain" id="PRO_5003954276" evidence="1">
    <location>
        <begin position="21"/>
        <end position="178"/>
    </location>
</feature>
<name>L1N8U2_9PORP</name>
<dbReference type="EMBL" id="AMEQ01000044">
    <property type="protein sequence ID" value="EKX99913.1"/>
    <property type="molecule type" value="Genomic_DNA"/>
</dbReference>
<comment type="caution">
    <text evidence="2">The sequence shown here is derived from an EMBL/GenBank/DDBJ whole genome shotgun (WGS) entry which is preliminary data.</text>
</comment>
<gene>
    <name evidence="2" type="ORF">HMPREF9134_01822</name>
</gene>
<dbReference type="eggNOG" id="COG3637">
    <property type="taxonomic scope" value="Bacteria"/>
</dbReference>
<dbReference type="RefSeq" id="WP_005468169.1">
    <property type="nucleotide sequence ID" value="NZ_KB291037.1"/>
</dbReference>
<proteinExistence type="predicted"/>
<dbReference type="PATRIC" id="fig|1127696.3.peg.1657"/>
<dbReference type="HOGENOM" id="CLU_123301_0_0_10"/>
<keyword evidence="1" id="KW-0732">Signal</keyword>